<gene>
    <name evidence="1" type="ORF">K488DRAFT_40295</name>
</gene>
<evidence type="ECO:0000313" key="1">
    <source>
        <dbReference type="EMBL" id="KAI0036823.1"/>
    </source>
</evidence>
<proteinExistence type="predicted"/>
<dbReference type="Proteomes" id="UP000814128">
    <property type="component" value="Unassembled WGS sequence"/>
</dbReference>
<evidence type="ECO:0000313" key="2">
    <source>
        <dbReference type="Proteomes" id="UP000814128"/>
    </source>
</evidence>
<organism evidence="1 2">
    <name type="scientific">Vararia minispora EC-137</name>
    <dbReference type="NCBI Taxonomy" id="1314806"/>
    <lineage>
        <taxon>Eukaryota</taxon>
        <taxon>Fungi</taxon>
        <taxon>Dikarya</taxon>
        <taxon>Basidiomycota</taxon>
        <taxon>Agaricomycotina</taxon>
        <taxon>Agaricomycetes</taxon>
        <taxon>Russulales</taxon>
        <taxon>Lachnocladiaceae</taxon>
        <taxon>Vararia</taxon>
    </lineage>
</organism>
<keyword evidence="2" id="KW-1185">Reference proteome</keyword>
<name>A0ACB8QYE4_9AGAM</name>
<dbReference type="EMBL" id="MU273468">
    <property type="protein sequence ID" value="KAI0036823.1"/>
    <property type="molecule type" value="Genomic_DNA"/>
</dbReference>
<accession>A0ACB8QYE4</accession>
<comment type="caution">
    <text evidence="1">The sequence shown here is derived from an EMBL/GenBank/DDBJ whole genome shotgun (WGS) entry which is preliminary data.</text>
</comment>
<reference evidence="1" key="2">
    <citation type="journal article" date="2022" name="New Phytol.">
        <title>Evolutionary transition to the ectomycorrhizal habit in the genomes of a hyperdiverse lineage of mushroom-forming fungi.</title>
        <authorList>
            <person name="Looney B."/>
            <person name="Miyauchi S."/>
            <person name="Morin E."/>
            <person name="Drula E."/>
            <person name="Courty P.E."/>
            <person name="Kohler A."/>
            <person name="Kuo A."/>
            <person name="LaButti K."/>
            <person name="Pangilinan J."/>
            <person name="Lipzen A."/>
            <person name="Riley R."/>
            <person name="Andreopoulos W."/>
            <person name="He G."/>
            <person name="Johnson J."/>
            <person name="Nolan M."/>
            <person name="Tritt A."/>
            <person name="Barry K.W."/>
            <person name="Grigoriev I.V."/>
            <person name="Nagy L.G."/>
            <person name="Hibbett D."/>
            <person name="Henrissat B."/>
            <person name="Matheny P.B."/>
            <person name="Labbe J."/>
            <person name="Martin F.M."/>
        </authorList>
    </citation>
    <scope>NUCLEOTIDE SEQUENCE</scope>
    <source>
        <strain evidence="1">EC-137</strain>
    </source>
</reference>
<reference evidence="1" key="1">
    <citation type="submission" date="2021-02" db="EMBL/GenBank/DDBJ databases">
        <authorList>
            <consortium name="DOE Joint Genome Institute"/>
            <person name="Ahrendt S."/>
            <person name="Looney B.P."/>
            <person name="Miyauchi S."/>
            <person name="Morin E."/>
            <person name="Drula E."/>
            <person name="Courty P.E."/>
            <person name="Chicoki N."/>
            <person name="Fauchery L."/>
            <person name="Kohler A."/>
            <person name="Kuo A."/>
            <person name="Labutti K."/>
            <person name="Pangilinan J."/>
            <person name="Lipzen A."/>
            <person name="Riley R."/>
            <person name="Andreopoulos W."/>
            <person name="He G."/>
            <person name="Johnson J."/>
            <person name="Barry K.W."/>
            <person name="Grigoriev I.V."/>
            <person name="Nagy L."/>
            <person name="Hibbett D."/>
            <person name="Henrissat B."/>
            <person name="Matheny P.B."/>
            <person name="Labbe J."/>
            <person name="Martin F."/>
        </authorList>
    </citation>
    <scope>NUCLEOTIDE SEQUENCE</scope>
    <source>
        <strain evidence="1">EC-137</strain>
    </source>
</reference>
<protein>
    <submittedName>
        <fullName evidence="1">Uncharacterized protein</fullName>
    </submittedName>
</protein>
<sequence length="666" mass="72926">MPATTAAAAAKLFHPKQKKGELAKQSIATRRPPTKASPSALGQSPKPATPEPTAGATPRLPDGPYTEFKLVSSAVNGWKYDVMRFESRKPVDILSWARPVKLNRKDTRKTEPGDAGAEPTQVAVKPMLGPDGKPVIGTDGRIVMLDAEGKPIHNNPANGKQKQGGGGGGGRKKMQKKTRQVFKVAEPIRQLRKEERYPWVIEDASGQETWVATFEEANKAETHAFFMPASGNTFKFVPAHRWYKFQKKPKYDIPSLEEAEKLMSTISRNKDPGRWLLRHNKEANPSTLAMFKEEASTSPSDSSLGPGGRRLRIKKEDDLFGDDEDGMRRPRNEMDADYDEVPYEEEFQDDEEKTGLYEDDELTKEMEERIQKEYMSANKQRDGQVDDDDEEEPEPKLTGAGKSMKKLVGRHEKNDAYDSDDDEGNPYASEAQEIVTNEPAVKQQATQSRAPSQPPASGATGPASVQQAQPATPFPGGSGSQPGSRATSPTPSQSGHSLVAQRATSPKVPKPKPTGTSRASSPLAQDARAAGISANRVATSPPPGQPSSSQKRKADDNDSPSTGAPSGAARPPKKSRPDEKKRKAVDKDGNPIPLKDQMVIEWLRTTENATTRDCITHFTPFLRDKTDKENFTKLIRDVAILKGGVLVLRPQFRYTSLTPTAMDTSA</sequence>